<organism evidence="1 2">
    <name type="scientific">Haematococcus lacustris</name>
    <name type="common">Green alga</name>
    <name type="synonym">Haematococcus pluvialis</name>
    <dbReference type="NCBI Taxonomy" id="44745"/>
    <lineage>
        <taxon>Eukaryota</taxon>
        <taxon>Viridiplantae</taxon>
        <taxon>Chlorophyta</taxon>
        <taxon>core chlorophytes</taxon>
        <taxon>Chlorophyceae</taxon>
        <taxon>CS clade</taxon>
        <taxon>Chlamydomonadales</taxon>
        <taxon>Haematococcaceae</taxon>
        <taxon>Haematococcus</taxon>
    </lineage>
</organism>
<evidence type="ECO:0000313" key="1">
    <source>
        <dbReference type="EMBL" id="GFH23876.1"/>
    </source>
</evidence>
<dbReference type="Proteomes" id="UP000485058">
    <property type="component" value="Unassembled WGS sequence"/>
</dbReference>
<dbReference type="AlphaFoldDB" id="A0A699ZYN0"/>
<dbReference type="EMBL" id="BLLF01002385">
    <property type="protein sequence ID" value="GFH23876.1"/>
    <property type="molecule type" value="Genomic_DNA"/>
</dbReference>
<evidence type="ECO:0000313" key="2">
    <source>
        <dbReference type="Proteomes" id="UP000485058"/>
    </source>
</evidence>
<keyword evidence="2" id="KW-1185">Reference proteome</keyword>
<proteinExistence type="predicted"/>
<comment type="caution">
    <text evidence="1">The sequence shown here is derived from an EMBL/GenBank/DDBJ whole genome shotgun (WGS) entry which is preliminary data.</text>
</comment>
<gene>
    <name evidence="1" type="ORF">HaLaN_21567</name>
</gene>
<name>A0A699ZYN0_HAELA</name>
<feature type="non-terminal residue" evidence="1">
    <location>
        <position position="1"/>
    </location>
</feature>
<sequence length="63" mass="6483">LPVLAAAATSCATLVSLDLSGCSEVLLRPVFNDLLGATAPTLKSVRCTSGDGAYEPVHIVLRK</sequence>
<protein>
    <submittedName>
        <fullName evidence="1">Uncharacterized protein</fullName>
    </submittedName>
</protein>
<accession>A0A699ZYN0</accession>
<reference evidence="1 2" key="1">
    <citation type="submission" date="2020-02" db="EMBL/GenBank/DDBJ databases">
        <title>Draft genome sequence of Haematococcus lacustris strain NIES-144.</title>
        <authorList>
            <person name="Morimoto D."/>
            <person name="Nakagawa S."/>
            <person name="Yoshida T."/>
            <person name="Sawayama S."/>
        </authorList>
    </citation>
    <scope>NUCLEOTIDE SEQUENCE [LARGE SCALE GENOMIC DNA]</scope>
    <source>
        <strain evidence="1 2">NIES-144</strain>
    </source>
</reference>